<evidence type="ECO:0000256" key="8">
    <source>
        <dbReference type="SAM" id="Phobius"/>
    </source>
</evidence>
<evidence type="ECO:0000259" key="10">
    <source>
        <dbReference type="PROSITE" id="PS51384"/>
    </source>
</evidence>
<comment type="cofactor">
    <cofactor evidence="2">
        <name>FAD</name>
        <dbReference type="ChEBI" id="CHEBI:57692"/>
    </cofactor>
</comment>
<feature type="domain" description="FAD-binding FR-type" evidence="10">
    <location>
        <begin position="361"/>
        <end position="622"/>
    </location>
</feature>
<protein>
    <submittedName>
        <fullName evidence="11">Sulfite reductase [naDPH] flavoprotein component</fullName>
    </submittedName>
</protein>
<dbReference type="InterPro" id="IPR001433">
    <property type="entry name" value="OxRdtase_FAD/NAD-bd"/>
</dbReference>
<dbReference type="PANTHER" id="PTHR19384:SF128">
    <property type="entry name" value="NADPH OXIDOREDUCTASE A"/>
    <property type="match status" value="1"/>
</dbReference>
<evidence type="ECO:0000256" key="6">
    <source>
        <dbReference type="ARBA" id="ARBA00022857"/>
    </source>
</evidence>
<dbReference type="PROSITE" id="PS50902">
    <property type="entry name" value="FLAVODOXIN_LIKE"/>
    <property type="match status" value="1"/>
</dbReference>
<evidence type="ECO:0000313" key="12">
    <source>
        <dbReference type="Proteomes" id="UP000823046"/>
    </source>
</evidence>
<dbReference type="Proteomes" id="UP000823046">
    <property type="component" value="Unassembled WGS sequence"/>
</dbReference>
<comment type="cofactor">
    <cofactor evidence="1">
        <name>FMN</name>
        <dbReference type="ChEBI" id="CHEBI:58210"/>
    </cofactor>
</comment>
<dbReference type="InterPro" id="IPR023173">
    <property type="entry name" value="NADPH_Cyt_P450_Rdtase_alpha"/>
</dbReference>
<dbReference type="PANTHER" id="PTHR19384">
    <property type="entry name" value="NITRIC OXIDE SYNTHASE-RELATED"/>
    <property type="match status" value="1"/>
</dbReference>
<dbReference type="PROSITE" id="PS51384">
    <property type="entry name" value="FAD_FR"/>
    <property type="match status" value="1"/>
</dbReference>
<dbReference type="Gene3D" id="2.40.30.10">
    <property type="entry name" value="Translation factors"/>
    <property type="match status" value="1"/>
</dbReference>
<proteinExistence type="predicted"/>
<dbReference type="SUPFAM" id="SSF63380">
    <property type="entry name" value="Riboflavin synthase domain-like"/>
    <property type="match status" value="1"/>
</dbReference>
<dbReference type="EMBL" id="JADAQX010000009">
    <property type="protein sequence ID" value="KAF8822974.1"/>
    <property type="molecule type" value="Genomic_DNA"/>
</dbReference>
<evidence type="ECO:0000256" key="5">
    <source>
        <dbReference type="ARBA" id="ARBA00022827"/>
    </source>
</evidence>
<dbReference type="InterPro" id="IPR039261">
    <property type="entry name" value="FNR_nucleotide-bd"/>
</dbReference>
<dbReference type="InterPro" id="IPR001709">
    <property type="entry name" value="Flavoprot_Pyr_Nucl_cyt_Rdtase"/>
</dbReference>
<keyword evidence="3" id="KW-0285">Flavoprotein</keyword>
<keyword evidence="8" id="KW-0812">Transmembrane</keyword>
<dbReference type="SUPFAM" id="SSF52343">
    <property type="entry name" value="Ferredoxin reductase-like, C-terminal NADP-linked domain"/>
    <property type="match status" value="1"/>
</dbReference>
<keyword evidence="12" id="KW-1185">Reference proteome</keyword>
<sequence>MTMTFFLLVVLAAVSFISLFFYYHAQKYSQPQKNLSASEIYPEKPHNNAQSRSLSNSHVVSEAYSFDAWLKDPSVSCTPSTGSISSGGSRAEFASLVSSEDVKTATLLSKFRNILLKFPFLGFFINNASSESILKAHDFENWLKVPGVPAKESSLFDASASDLLVEEACSACGILILFGSEYGASQAVAERFTHLARAQCSTPVVCRDMASFEHYSQQSHFNETLMGLNQCEVCFIFVSTHGDGDPPYSAMPFVEFLKSLPQASFTFSYSILAFGDRSYPNFCQCGKECDALLSKCGGNVCIPRHDVDRENDKVIETWIQTALHFLHAFTFKTPLLPSLPPIQMDSNEALHCLNKSKNQRYFPFKGTVVKNILLGHPLVQQRHGYDSSSRLQEEKVTVHLDIDTGTHIIDYSPGDVIGIWPANNEAEVSKILILLGCNGDESIEISETTRRRLPHTFFKATAQQEMFSSIISERGLPEKGVKEKATASSTVALKFALTYLFDIRNLKEEMVTQLGVSTYTHEPQASLTDSLHLRDALQLSHRRIPLQDLINLLKPQLYRLFSLSSSPLHSPPNRLYITVALVRYSLRDSPRTGVASGNLCNDMREGNSLLLFHQPNESFRLPEDIRSPMLMIGPGTGLAPFMAFIYHRRQQLKESELFFSEVDYKLFFGCRRYNEDFIYKEQLKKWSEEGLISLYVAFSREKNGGYIYVCGDAKAMARDVSAALLRIVQTHGKMNVDASTQFLKELKTAKRYQVDVW</sequence>
<dbReference type="Pfam" id="PF00175">
    <property type="entry name" value="NAD_binding_1"/>
    <property type="match status" value="1"/>
</dbReference>
<evidence type="ECO:0000313" key="11">
    <source>
        <dbReference type="EMBL" id="KAF8822974.1"/>
    </source>
</evidence>
<dbReference type="Pfam" id="PF00667">
    <property type="entry name" value="FAD_binding_1"/>
    <property type="match status" value="1"/>
</dbReference>
<evidence type="ECO:0000259" key="9">
    <source>
        <dbReference type="PROSITE" id="PS50902"/>
    </source>
</evidence>
<evidence type="ECO:0000256" key="4">
    <source>
        <dbReference type="ARBA" id="ARBA00022643"/>
    </source>
</evidence>
<keyword evidence="5" id="KW-0274">FAD</keyword>
<accession>A0ABQ7JGH8</accession>
<dbReference type="PRINTS" id="PR00371">
    <property type="entry name" value="FPNCR"/>
</dbReference>
<reference evidence="11 12" key="1">
    <citation type="journal article" date="2020" name="bioRxiv">
        <title>Metabolic contributions of an alphaproteobacterial endosymbiont in the apicomplexan Cardiosporidium cionae.</title>
        <authorList>
            <person name="Hunter E.S."/>
            <person name="Paight C.J."/>
            <person name="Lane C.E."/>
        </authorList>
    </citation>
    <scope>NUCLEOTIDE SEQUENCE [LARGE SCALE GENOMIC DNA]</scope>
    <source>
        <strain evidence="11">ESH_2018</strain>
    </source>
</reference>
<keyword evidence="8" id="KW-1133">Transmembrane helix</keyword>
<comment type="caution">
    <text evidence="11">The sequence shown here is derived from an EMBL/GenBank/DDBJ whole genome shotgun (WGS) entry which is preliminary data.</text>
</comment>
<gene>
    <name evidence="11" type="ORF">IE077_001551</name>
</gene>
<evidence type="ECO:0000256" key="2">
    <source>
        <dbReference type="ARBA" id="ARBA00001974"/>
    </source>
</evidence>
<keyword evidence="8" id="KW-0472">Membrane</keyword>
<dbReference type="InterPro" id="IPR008254">
    <property type="entry name" value="Flavodoxin/NO_synth"/>
</dbReference>
<keyword evidence="6" id="KW-0521">NADP</keyword>
<dbReference type="Gene3D" id="3.40.50.360">
    <property type="match status" value="1"/>
</dbReference>
<keyword evidence="4" id="KW-0288">FMN</keyword>
<dbReference type="InterPro" id="IPR029039">
    <property type="entry name" value="Flavoprotein-like_sf"/>
</dbReference>
<organism evidence="11 12">
    <name type="scientific">Cardiosporidium cionae</name>
    <dbReference type="NCBI Taxonomy" id="476202"/>
    <lineage>
        <taxon>Eukaryota</taxon>
        <taxon>Sar</taxon>
        <taxon>Alveolata</taxon>
        <taxon>Apicomplexa</taxon>
        <taxon>Aconoidasida</taxon>
        <taxon>Nephromycida</taxon>
        <taxon>Cardiosporidium</taxon>
    </lineage>
</organism>
<feature type="domain" description="Flavodoxin-like" evidence="9">
    <location>
        <begin position="174"/>
        <end position="323"/>
    </location>
</feature>
<feature type="transmembrane region" description="Helical" evidence="8">
    <location>
        <begin position="5"/>
        <end position="25"/>
    </location>
</feature>
<evidence type="ECO:0000256" key="7">
    <source>
        <dbReference type="ARBA" id="ARBA00023002"/>
    </source>
</evidence>
<name>A0ABQ7JGH8_9APIC</name>
<keyword evidence="7" id="KW-0560">Oxidoreductase</keyword>
<dbReference type="Pfam" id="PF00258">
    <property type="entry name" value="Flavodoxin_1"/>
    <property type="match status" value="1"/>
</dbReference>
<dbReference type="Gene3D" id="3.40.50.80">
    <property type="entry name" value="Nucleotide-binding domain of ferredoxin-NADP reductase (FNR) module"/>
    <property type="match status" value="2"/>
</dbReference>
<evidence type="ECO:0000256" key="1">
    <source>
        <dbReference type="ARBA" id="ARBA00001917"/>
    </source>
</evidence>
<dbReference type="SUPFAM" id="SSF52218">
    <property type="entry name" value="Flavoproteins"/>
    <property type="match status" value="1"/>
</dbReference>
<dbReference type="InterPro" id="IPR017938">
    <property type="entry name" value="Riboflavin_synthase-like_b-brl"/>
</dbReference>
<dbReference type="InterPro" id="IPR017927">
    <property type="entry name" value="FAD-bd_FR_type"/>
</dbReference>
<dbReference type="InterPro" id="IPR003097">
    <property type="entry name" value="CysJ-like_FAD-binding"/>
</dbReference>
<dbReference type="Gene3D" id="1.20.990.10">
    <property type="entry name" value="NADPH-cytochrome p450 Reductase, Chain A, domain 3"/>
    <property type="match status" value="1"/>
</dbReference>
<evidence type="ECO:0000256" key="3">
    <source>
        <dbReference type="ARBA" id="ARBA00022630"/>
    </source>
</evidence>